<dbReference type="RefSeq" id="WP_274324512.1">
    <property type="nucleotide sequence ID" value="NZ_CP118158.1"/>
</dbReference>
<dbReference type="AlphaFoldDB" id="A0ABD5XZS5"/>
<comment type="caution">
    <text evidence="1">The sequence shown here is derived from an EMBL/GenBank/DDBJ whole genome shotgun (WGS) entry which is preliminary data.</text>
</comment>
<proteinExistence type="predicted"/>
<sequence length="324" mass="36824">MSTQSVQSEPEPVDHLRRIRQVTLPERVERLADAYDDHFEERDRFLWRWIYSLFPSFTLSSVAEEHAAHVREQKTILTMYVTVLDDLIEHRGDRRTFREACRLSCDVVDADPERAAVDAETFAFVERLWTEFADGLADAPRREEFADIFAYDFSQTADAMEYSALLSDNPAMANLTGATQYDSHNMVMFPYADVDLMYSPAFDPADLGALRNTLWDLQELARIGNWLTTWEREVGEGDYSAGIVVAAIEEGVVSPTEVAATDDADAVVEAIRASGMEGRFRRRWQRIYEDVRARHATADSVDLAALVDGMETVFEYHLATEGLK</sequence>
<dbReference type="GeneID" id="78819157"/>
<dbReference type="EMBL" id="JBHTAS010000001">
    <property type="protein sequence ID" value="MFC7138911.1"/>
    <property type="molecule type" value="Genomic_DNA"/>
</dbReference>
<evidence type="ECO:0000313" key="1">
    <source>
        <dbReference type="EMBL" id="MFC7138911.1"/>
    </source>
</evidence>
<protein>
    <submittedName>
        <fullName evidence="1">Uncharacterized protein</fullName>
    </submittedName>
</protein>
<reference evidence="1 2" key="1">
    <citation type="journal article" date="2019" name="Int. J. Syst. Evol. Microbiol.">
        <title>The Global Catalogue of Microorganisms (GCM) 10K type strain sequencing project: providing services to taxonomists for standard genome sequencing and annotation.</title>
        <authorList>
            <consortium name="The Broad Institute Genomics Platform"/>
            <consortium name="The Broad Institute Genome Sequencing Center for Infectious Disease"/>
            <person name="Wu L."/>
            <person name="Ma J."/>
        </authorList>
    </citation>
    <scope>NUCLEOTIDE SEQUENCE [LARGE SCALE GENOMIC DNA]</scope>
    <source>
        <strain evidence="1 2">XZYJT29</strain>
    </source>
</reference>
<dbReference type="Proteomes" id="UP001596432">
    <property type="component" value="Unassembled WGS sequence"/>
</dbReference>
<dbReference type="InterPro" id="IPR008949">
    <property type="entry name" value="Isoprenoid_synthase_dom_sf"/>
</dbReference>
<organism evidence="1 2">
    <name type="scientific">Halosimplex aquaticum</name>
    <dbReference type="NCBI Taxonomy" id="3026162"/>
    <lineage>
        <taxon>Archaea</taxon>
        <taxon>Methanobacteriati</taxon>
        <taxon>Methanobacteriota</taxon>
        <taxon>Stenosarchaea group</taxon>
        <taxon>Halobacteria</taxon>
        <taxon>Halobacteriales</taxon>
        <taxon>Haloarculaceae</taxon>
        <taxon>Halosimplex</taxon>
    </lineage>
</organism>
<evidence type="ECO:0000313" key="2">
    <source>
        <dbReference type="Proteomes" id="UP001596432"/>
    </source>
</evidence>
<accession>A0ABD5XZS5</accession>
<keyword evidence="2" id="KW-1185">Reference proteome</keyword>
<name>A0ABD5XZS5_9EURY</name>
<gene>
    <name evidence="1" type="ORF">ACFQMA_03550</name>
</gene>
<dbReference type="SUPFAM" id="SSF48576">
    <property type="entry name" value="Terpenoid synthases"/>
    <property type="match status" value="1"/>
</dbReference>